<evidence type="ECO:0000259" key="1">
    <source>
        <dbReference type="Pfam" id="PF00481"/>
    </source>
</evidence>
<reference evidence="3" key="1">
    <citation type="journal article" date="2019" name="Curr. Biol.">
        <title>Genome Sequence of Striga asiatica Provides Insight into the Evolution of Plant Parasitism.</title>
        <authorList>
            <person name="Yoshida S."/>
            <person name="Kim S."/>
            <person name="Wafula E.K."/>
            <person name="Tanskanen J."/>
            <person name="Kim Y.M."/>
            <person name="Honaas L."/>
            <person name="Yang Z."/>
            <person name="Spallek T."/>
            <person name="Conn C.E."/>
            <person name="Ichihashi Y."/>
            <person name="Cheong K."/>
            <person name="Cui S."/>
            <person name="Der J.P."/>
            <person name="Gundlach H."/>
            <person name="Jiao Y."/>
            <person name="Hori C."/>
            <person name="Ishida J.K."/>
            <person name="Kasahara H."/>
            <person name="Kiba T."/>
            <person name="Kim M.S."/>
            <person name="Koo N."/>
            <person name="Laohavisit A."/>
            <person name="Lee Y.H."/>
            <person name="Lumba S."/>
            <person name="McCourt P."/>
            <person name="Mortimer J.C."/>
            <person name="Mutuku J.M."/>
            <person name="Nomura T."/>
            <person name="Sasaki-Sekimoto Y."/>
            <person name="Seto Y."/>
            <person name="Wang Y."/>
            <person name="Wakatake T."/>
            <person name="Sakakibara H."/>
            <person name="Demura T."/>
            <person name="Yamaguchi S."/>
            <person name="Yoneyama K."/>
            <person name="Manabe R.I."/>
            <person name="Nelson D.C."/>
            <person name="Schulman A.H."/>
            <person name="Timko M.P."/>
            <person name="dePamphilis C.W."/>
            <person name="Choi D."/>
            <person name="Shirasu K."/>
        </authorList>
    </citation>
    <scope>NUCLEOTIDE SEQUENCE [LARGE SCALE GENOMIC DNA]</scope>
    <source>
        <strain evidence="3">cv. UVA1</strain>
    </source>
</reference>
<comment type="caution">
    <text evidence="2">The sequence shown here is derived from an EMBL/GenBank/DDBJ whole genome shotgun (WGS) entry which is preliminary data.</text>
</comment>
<sequence>MENLNGIFWFSLLGRARFAAEINYFSAHRRTNHLVRFIVVVVVEVTRIRNEHLDHACVVINDRVKGLLKVTRAFGAGFLKQASNKKAMEDIGVKRLWSTLVE</sequence>
<dbReference type="OrthoDB" id="420076at2759"/>
<dbReference type="InterPro" id="IPR001932">
    <property type="entry name" value="PPM-type_phosphatase-like_dom"/>
</dbReference>
<dbReference type="Gene3D" id="3.60.40.10">
    <property type="entry name" value="PPM-type phosphatase domain"/>
    <property type="match status" value="1"/>
</dbReference>
<keyword evidence="3" id="KW-1185">Reference proteome</keyword>
<name>A0A5A7QKW0_STRAF</name>
<organism evidence="2 3">
    <name type="scientific">Striga asiatica</name>
    <name type="common">Asiatic witchweed</name>
    <name type="synonym">Buchnera asiatica</name>
    <dbReference type="NCBI Taxonomy" id="4170"/>
    <lineage>
        <taxon>Eukaryota</taxon>
        <taxon>Viridiplantae</taxon>
        <taxon>Streptophyta</taxon>
        <taxon>Embryophyta</taxon>
        <taxon>Tracheophyta</taxon>
        <taxon>Spermatophyta</taxon>
        <taxon>Magnoliopsida</taxon>
        <taxon>eudicotyledons</taxon>
        <taxon>Gunneridae</taxon>
        <taxon>Pentapetalae</taxon>
        <taxon>asterids</taxon>
        <taxon>lamiids</taxon>
        <taxon>Lamiales</taxon>
        <taxon>Orobanchaceae</taxon>
        <taxon>Buchnereae</taxon>
        <taxon>Striga</taxon>
    </lineage>
</organism>
<dbReference type="InterPro" id="IPR036457">
    <property type="entry name" value="PPM-type-like_dom_sf"/>
</dbReference>
<dbReference type="EMBL" id="BKCP01007294">
    <property type="protein sequence ID" value="GER45794.1"/>
    <property type="molecule type" value="Genomic_DNA"/>
</dbReference>
<evidence type="ECO:0000313" key="2">
    <source>
        <dbReference type="EMBL" id="GER45794.1"/>
    </source>
</evidence>
<accession>A0A5A7QKW0</accession>
<gene>
    <name evidence="2" type="ORF">STAS_22774</name>
</gene>
<protein>
    <submittedName>
        <fullName evidence="2">Phosphatase 2C family protein</fullName>
    </submittedName>
</protein>
<dbReference type="AlphaFoldDB" id="A0A5A7QKW0"/>
<feature type="domain" description="PPM-type phosphatase" evidence="1">
    <location>
        <begin position="44"/>
        <end position="82"/>
    </location>
</feature>
<proteinExistence type="predicted"/>
<dbReference type="Pfam" id="PF00481">
    <property type="entry name" value="PP2C"/>
    <property type="match status" value="1"/>
</dbReference>
<evidence type="ECO:0000313" key="3">
    <source>
        <dbReference type="Proteomes" id="UP000325081"/>
    </source>
</evidence>
<dbReference type="Proteomes" id="UP000325081">
    <property type="component" value="Unassembled WGS sequence"/>
</dbReference>